<comment type="caution">
    <text evidence="2">The sequence shown here is derived from an EMBL/GenBank/DDBJ whole genome shotgun (WGS) entry which is preliminary data.</text>
</comment>
<sequence length="119" mass="12591">MTDPEQPLQREALRYTEQGQAATANLMNALSENWSAVMRAAGGVGSSAATSPPSPAELIDRSFDFTIRMIETQRAFAHQLLEAGMPVAQAMEQATDSVTDKTQHGTTQGPGGASDRTPG</sequence>
<evidence type="ECO:0000313" key="2">
    <source>
        <dbReference type="EMBL" id="PVZ09126.1"/>
    </source>
</evidence>
<gene>
    <name evidence="2" type="ORF">C8D89_107290</name>
</gene>
<dbReference type="AlphaFoldDB" id="A0A2U1FAD0"/>
<reference evidence="2 3" key="1">
    <citation type="submission" date="2018-04" db="EMBL/GenBank/DDBJ databases">
        <title>Genomic Encyclopedia of Type Strains, Phase IV (KMG-IV): sequencing the most valuable type-strain genomes for metagenomic binning, comparative biology and taxonomic classification.</title>
        <authorList>
            <person name="Goeker M."/>
        </authorList>
    </citation>
    <scope>NUCLEOTIDE SEQUENCE [LARGE SCALE GENOMIC DNA]</scope>
    <source>
        <strain evidence="2 3">DSM 45771</strain>
    </source>
</reference>
<dbReference type="EMBL" id="QEKW01000007">
    <property type="protein sequence ID" value="PVZ09126.1"/>
    <property type="molecule type" value="Genomic_DNA"/>
</dbReference>
<name>A0A2U1FAD0_9PSEU</name>
<evidence type="ECO:0008006" key="4">
    <source>
        <dbReference type="Google" id="ProtNLM"/>
    </source>
</evidence>
<evidence type="ECO:0000256" key="1">
    <source>
        <dbReference type="SAM" id="MobiDB-lite"/>
    </source>
</evidence>
<organism evidence="2 3">
    <name type="scientific">Actinomycetospora cinnamomea</name>
    <dbReference type="NCBI Taxonomy" id="663609"/>
    <lineage>
        <taxon>Bacteria</taxon>
        <taxon>Bacillati</taxon>
        <taxon>Actinomycetota</taxon>
        <taxon>Actinomycetes</taxon>
        <taxon>Pseudonocardiales</taxon>
        <taxon>Pseudonocardiaceae</taxon>
        <taxon>Actinomycetospora</taxon>
    </lineage>
</organism>
<protein>
    <recommendedName>
        <fullName evidence="4">Phasin domain-containing protein</fullName>
    </recommendedName>
</protein>
<evidence type="ECO:0000313" key="3">
    <source>
        <dbReference type="Proteomes" id="UP000245639"/>
    </source>
</evidence>
<proteinExistence type="predicted"/>
<dbReference type="Proteomes" id="UP000245639">
    <property type="component" value="Unassembled WGS sequence"/>
</dbReference>
<keyword evidence="3" id="KW-1185">Reference proteome</keyword>
<accession>A0A2U1FAD0</accession>
<feature type="region of interest" description="Disordered" evidence="1">
    <location>
        <begin position="91"/>
        <end position="119"/>
    </location>
</feature>